<protein>
    <submittedName>
        <fullName evidence="1">YhgE/Pip domain-containing protein</fullName>
    </submittedName>
</protein>
<sequence length="422" mass="46507">MNKWFRNPIVYVAMVVAIFCGLAFVGAGLPGFGNMPDGTKQMKIVVVDHDQSTGSKAITESLKENMPFKVKRTDARISSIKSQLNDRSAALAVEIPQDFIKDIRQQRTPNIKFYVNDSNGMLQNSLNRSIISQMESKIKDNITSKKTVGMVAGMIAPEIAKQASTQAQKQAEGIKNPAQLVALKKNIQRQTKARIKKQASQITQKLTGGVTTSTVHLNKIPKNYQYQLAPMFLNLGSYLGVMIMALILTMTFMSARFKIGKTKAYLSYQISGFIASVILPFFTVGLLRCEISFSGSAFWSLVGSQILFVLAVFEFTSIFTFLCGSLPGMLLLLPMMTMQVVAGGGILPRVVLSGFYQWFSRVTPMYQGITNAFNALYGGSFSPYNQSLLWIALTGVVCSTLFALIGYRQKTQGTLSSIIKFN</sequence>
<organism evidence="1 2">
    <name type="scientific">Lentilactobacillus terminaliae</name>
    <dbReference type="NCBI Taxonomy" id="3003483"/>
    <lineage>
        <taxon>Bacteria</taxon>
        <taxon>Bacillati</taxon>
        <taxon>Bacillota</taxon>
        <taxon>Bacilli</taxon>
        <taxon>Lactobacillales</taxon>
        <taxon>Lactobacillaceae</taxon>
        <taxon>Lentilactobacillus</taxon>
    </lineage>
</organism>
<evidence type="ECO:0000313" key="1">
    <source>
        <dbReference type="EMBL" id="XFD40571.1"/>
    </source>
</evidence>
<proteinExistence type="predicted"/>
<gene>
    <name evidence="1" type="ORF">O0236_004525</name>
</gene>
<keyword evidence="2" id="KW-1185">Reference proteome</keyword>
<reference evidence="1" key="1">
    <citation type="submission" date="2024-08" db="EMBL/GenBank/DDBJ databases">
        <title>Lentilactobacillus sp. nov., isolated from tree bark.</title>
        <authorList>
            <person name="Phuengjayaem S."/>
            <person name="Tanasupawat S."/>
        </authorList>
    </citation>
    <scope>NUCLEOTIDE SEQUENCE</scope>
    <source>
        <strain evidence="1">SPB1-3</strain>
    </source>
</reference>
<dbReference type="Proteomes" id="UP001149860">
    <property type="component" value="Chromosome"/>
</dbReference>
<name>A0ACD5DGP1_9LACO</name>
<dbReference type="EMBL" id="CP168151">
    <property type="protein sequence ID" value="XFD40571.1"/>
    <property type="molecule type" value="Genomic_DNA"/>
</dbReference>
<evidence type="ECO:0000313" key="2">
    <source>
        <dbReference type="Proteomes" id="UP001149860"/>
    </source>
</evidence>
<accession>A0ACD5DGP1</accession>